<reference evidence="1 2" key="1">
    <citation type="submission" date="2014-07" db="EMBL/GenBank/DDBJ databases">
        <authorList>
            <person name="Zhang J.E."/>
            <person name="Yang H."/>
            <person name="Guo J."/>
            <person name="Deng Z."/>
            <person name="Luo H."/>
            <person name="Luo M."/>
            <person name="Zhao B."/>
        </authorList>
    </citation>
    <scope>NUCLEOTIDE SEQUENCE [LARGE SCALE GENOMIC DNA]</scope>
    <source>
        <strain evidence="1 2">1CP</strain>
    </source>
</reference>
<protein>
    <submittedName>
        <fullName evidence="1">Uncharacterized protein</fullName>
    </submittedName>
</protein>
<dbReference type="AlphaFoldDB" id="A0A1B1K6P4"/>
<evidence type="ECO:0000313" key="2">
    <source>
        <dbReference type="Proteomes" id="UP000186108"/>
    </source>
</evidence>
<gene>
    <name evidence="1" type="ORF">R1CP_18100</name>
</gene>
<dbReference type="EMBL" id="CP009111">
    <property type="protein sequence ID" value="ANS28304.1"/>
    <property type="molecule type" value="Genomic_DNA"/>
</dbReference>
<proteinExistence type="predicted"/>
<accession>A0A1B1K6P4</accession>
<evidence type="ECO:0000313" key="1">
    <source>
        <dbReference type="EMBL" id="ANS28304.1"/>
    </source>
</evidence>
<organism evidence="1 2">
    <name type="scientific">Rhodococcus opacus</name>
    <name type="common">Nocardia opaca</name>
    <dbReference type="NCBI Taxonomy" id="37919"/>
    <lineage>
        <taxon>Bacteria</taxon>
        <taxon>Bacillati</taxon>
        <taxon>Actinomycetota</taxon>
        <taxon>Actinomycetes</taxon>
        <taxon>Mycobacteriales</taxon>
        <taxon>Nocardiaceae</taxon>
        <taxon>Rhodococcus</taxon>
    </lineage>
</organism>
<dbReference type="Proteomes" id="UP000186108">
    <property type="component" value="Chromosome"/>
</dbReference>
<sequence length="42" mass="4648">MRRPARLREMGSMLLLHLLGGLTDEEVDLVVAEELELLGCPA</sequence>
<dbReference type="PATRIC" id="fig|37919.13.peg.3759"/>
<name>A0A1B1K6P4_RHOOP</name>